<dbReference type="Gene3D" id="2.40.50.120">
    <property type="match status" value="1"/>
</dbReference>
<organism evidence="3 4">
    <name type="scientific">Pontibacillus yanchengensis</name>
    <dbReference type="NCBI Taxonomy" id="462910"/>
    <lineage>
        <taxon>Bacteria</taxon>
        <taxon>Bacillati</taxon>
        <taxon>Bacillota</taxon>
        <taxon>Bacilli</taxon>
        <taxon>Bacillales</taxon>
        <taxon>Bacillaceae</taxon>
        <taxon>Pontibacillus</taxon>
    </lineage>
</organism>
<sequence>MKKFSIVMMMFVLLSSIFFSFIPTPVQACSCVMPPSVEEEVEKSAAAFTGEVTHIEKKNRSRKVTFEVSNTWKGVTKSQIVISTGLNSADCGFPFELGGNYLIYANESSMYGGVDELSTTICNRTAAIEEAQQDLETLGEGEPPTEDVNLDDNANNGLIYGASVMIVVLLSFVLWRKLR</sequence>
<keyword evidence="1" id="KW-1133">Transmembrane helix</keyword>
<keyword evidence="1" id="KW-0812">Transmembrane</keyword>
<evidence type="ECO:0000313" key="4">
    <source>
        <dbReference type="Proteomes" id="UP000468638"/>
    </source>
</evidence>
<keyword evidence="2" id="KW-0732">Signal</keyword>
<name>A0A6I5A495_9BACI</name>
<evidence type="ECO:0000256" key="1">
    <source>
        <dbReference type="SAM" id="Phobius"/>
    </source>
</evidence>
<dbReference type="SUPFAM" id="SSF50242">
    <property type="entry name" value="TIMP-like"/>
    <property type="match status" value="1"/>
</dbReference>
<reference evidence="3 4" key="1">
    <citation type="submission" date="2019-11" db="EMBL/GenBank/DDBJ databases">
        <title>Genome sequences of 17 halophilic strains isolated from different environments.</title>
        <authorList>
            <person name="Furrow R.E."/>
        </authorList>
    </citation>
    <scope>NUCLEOTIDE SEQUENCE [LARGE SCALE GENOMIC DNA]</scope>
    <source>
        <strain evidence="3 4">22514_16_FS</strain>
    </source>
</reference>
<dbReference type="OrthoDB" id="8221747at2"/>
<evidence type="ECO:0000256" key="2">
    <source>
        <dbReference type="SAM" id="SignalP"/>
    </source>
</evidence>
<gene>
    <name evidence="3" type="ORF">GLW05_16130</name>
</gene>
<keyword evidence="1" id="KW-0472">Membrane</keyword>
<protein>
    <recommendedName>
        <fullName evidence="5">Tissue inhibitor of metalloproteinase</fullName>
    </recommendedName>
</protein>
<dbReference type="InterPro" id="IPR008993">
    <property type="entry name" value="TIMP-like_OB-fold"/>
</dbReference>
<comment type="caution">
    <text evidence="3">The sequence shown here is derived from an EMBL/GenBank/DDBJ whole genome shotgun (WGS) entry which is preliminary data.</text>
</comment>
<evidence type="ECO:0008006" key="5">
    <source>
        <dbReference type="Google" id="ProtNLM"/>
    </source>
</evidence>
<accession>A0A6I5A495</accession>
<evidence type="ECO:0000313" key="3">
    <source>
        <dbReference type="EMBL" id="MYL35109.1"/>
    </source>
</evidence>
<feature type="transmembrane region" description="Helical" evidence="1">
    <location>
        <begin position="157"/>
        <end position="175"/>
    </location>
</feature>
<dbReference type="EMBL" id="WMEQ01000014">
    <property type="protein sequence ID" value="MYL35109.1"/>
    <property type="molecule type" value="Genomic_DNA"/>
</dbReference>
<dbReference type="AlphaFoldDB" id="A0A6I5A495"/>
<feature type="signal peptide" evidence="2">
    <location>
        <begin position="1"/>
        <end position="28"/>
    </location>
</feature>
<dbReference type="RefSeq" id="WP_160847285.1">
    <property type="nucleotide sequence ID" value="NZ_WMEQ01000014.1"/>
</dbReference>
<proteinExistence type="predicted"/>
<dbReference type="Proteomes" id="UP000468638">
    <property type="component" value="Unassembled WGS sequence"/>
</dbReference>
<feature type="chain" id="PRO_5026217295" description="Tissue inhibitor of metalloproteinase" evidence="2">
    <location>
        <begin position="29"/>
        <end position="179"/>
    </location>
</feature>